<dbReference type="Gene3D" id="3.30.160.60">
    <property type="entry name" value="Classic Zinc Finger"/>
    <property type="match status" value="1"/>
</dbReference>
<feature type="compositionally biased region" description="Low complexity" evidence="2">
    <location>
        <begin position="133"/>
        <end position="163"/>
    </location>
</feature>
<dbReference type="OrthoDB" id="6077919at2759"/>
<keyword evidence="1" id="KW-0863">Zinc-finger</keyword>
<dbReference type="InterPro" id="IPR036236">
    <property type="entry name" value="Znf_C2H2_sf"/>
</dbReference>
<feature type="region of interest" description="Disordered" evidence="2">
    <location>
        <begin position="112"/>
        <end position="169"/>
    </location>
</feature>
<dbReference type="HOGENOM" id="CLU_1045827_0_0_1"/>
<evidence type="ECO:0000256" key="1">
    <source>
        <dbReference type="PROSITE-ProRule" id="PRU00042"/>
    </source>
</evidence>
<evidence type="ECO:0000313" key="5">
    <source>
        <dbReference type="Proteomes" id="UP000027195"/>
    </source>
</evidence>
<dbReference type="Proteomes" id="UP000027195">
    <property type="component" value="Unassembled WGS sequence"/>
</dbReference>
<dbReference type="InParanoid" id="A0A067MG79"/>
<name>A0A067MG79_BOTB1</name>
<dbReference type="AlphaFoldDB" id="A0A067MG79"/>
<accession>A0A067MG79</accession>
<evidence type="ECO:0000256" key="2">
    <source>
        <dbReference type="SAM" id="MobiDB-lite"/>
    </source>
</evidence>
<dbReference type="STRING" id="930990.A0A067MG79"/>
<proteinExistence type="predicted"/>
<protein>
    <recommendedName>
        <fullName evidence="3">C2H2-type domain-containing protein</fullName>
    </recommendedName>
</protein>
<keyword evidence="5" id="KW-1185">Reference proteome</keyword>
<reference evidence="5" key="1">
    <citation type="journal article" date="2014" name="Proc. Natl. Acad. Sci. U.S.A.">
        <title>Extensive sampling of basidiomycete genomes demonstrates inadequacy of the white-rot/brown-rot paradigm for wood decay fungi.</title>
        <authorList>
            <person name="Riley R."/>
            <person name="Salamov A.A."/>
            <person name="Brown D.W."/>
            <person name="Nagy L.G."/>
            <person name="Floudas D."/>
            <person name="Held B.W."/>
            <person name="Levasseur A."/>
            <person name="Lombard V."/>
            <person name="Morin E."/>
            <person name="Otillar R."/>
            <person name="Lindquist E.A."/>
            <person name="Sun H."/>
            <person name="LaButti K.M."/>
            <person name="Schmutz J."/>
            <person name="Jabbour D."/>
            <person name="Luo H."/>
            <person name="Baker S.E."/>
            <person name="Pisabarro A.G."/>
            <person name="Walton J.D."/>
            <person name="Blanchette R.A."/>
            <person name="Henrissat B."/>
            <person name="Martin F."/>
            <person name="Cullen D."/>
            <person name="Hibbett D.S."/>
            <person name="Grigoriev I.V."/>
        </authorList>
    </citation>
    <scope>NUCLEOTIDE SEQUENCE [LARGE SCALE GENOMIC DNA]</scope>
    <source>
        <strain evidence="5">FD-172 SS1</strain>
    </source>
</reference>
<organism evidence="4 5">
    <name type="scientific">Botryobasidium botryosum (strain FD-172 SS1)</name>
    <dbReference type="NCBI Taxonomy" id="930990"/>
    <lineage>
        <taxon>Eukaryota</taxon>
        <taxon>Fungi</taxon>
        <taxon>Dikarya</taxon>
        <taxon>Basidiomycota</taxon>
        <taxon>Agaricomycotina</taxon>
        <taxon>Agaricomycetes</taxon>
        <taxon>Cantharellales</taxon>
        <taxon>Botryobasidiaceae</taxon>
        <taxon>Botryobasidium</taxon>
    </lineage>
</organism>
<evidence type="ECO:0000313" key="4">
    <source>
        <dbReference type="EMBL" id="KDQ10862.1"/>
    </source>
</evidence>
<dbReference type="EMBL" id="KL198063">
    <property type="protein sequence ID" value="KDQ10862.1"/>
    <property type="molecule type" value="Genomic_DNA"/>
</dbReference>
<dbReference type="PROSITE" id="PS00028">
    <property type="entry name" value="ZINC_FINGER_C2H2_1"/>
    <property type="match status" value="1"/>
</dbReference>
<dbReference type="GO" id="GO:0008270">
    <property type="term" value="F:zinc ion binding"/>
    <property type="evidence" value="ECO:0007669"/>
    <property type="project" value="UniProtKB-KW"/>
</dbReference>
<dbReference type="InterPro" id="IPR013087">
    <property type="entry name" value="Znf_C2H2_type"/>
</dbReference>
<evidence type="ECO:0000259" key="3">
    <source>
        <dbReference type="PROSITE" id="PS50157"/>
    </source>
</evidence>
<dbReference type="SUPFAM" id="SSF57667">
    <property type="entry name" value="beta-beta-alpha zinc fingers"/>
    <property type="match status" value="1"/>
</dbReference>
<keyword evidence="1" id="KW-0862">Zinc</keyword>
<feature type="domain" description="C2H2-type" evidence="3">
    <location>
        <begin position="95"/>
        <end position="122"/>
    </location>
</feature>
<dbReference type="PROSITE" id="PS50157">
    <property type="entry name" value="ZINC_FINGER_C2H2_2"/>
    <property type="match status" value="1"/>
</dbReference>
<gene>
    <name evidence="4" type="ORF">BOTBODRAFT_46757</name>
</gene>
<keyword evidence="1" id="KW-0479">Metal-binding</keyword>
<sequence length="266" mass="28983">MKRIVGLDLPIPEQKATGAWIHVSIGSEDVEYTGILCRCLRFERTPKSAPQTFPIHDLSLEPTLQSLLNRLGVEPTSQGHPPAAGANPPPRGGKYACVGCNSIFERPSALKQHMMSHTGEKPAQRPAAPYRGATTRSTPSESSSSSSRRSAARSSSSATASSKASRKRSAPRWVPASLTFLVNATLLSSTPPFTDPNRVSNVVLPLPPVRPRGSPHDDVWEERNSFEELSQNPYHPSQWRGLPGPGLLKADELAKHATVARRWIFM</sequence>